<dbReference type="EMBL" id="JACAZH010000012">
    <property type="protein sequence ID" value="KAF7353305.1"/>
    <property type="molecule type" value="Genomic_DNA"/>
</dbReference>
<protein>
    <submittedName>
        <fullName evidence="1">Putative f-box domain protein</fullName>
    </submittedName>
</protein>
<dbReference type="AlphaFoldDB" id="A0A8H7CWV8"/>
<dbReference type="SUPFAM" id="SSF81383">
    <property type="entry name" value="F-box domain"/>
    <property type="match status" value="1"/>
</dbReference>
<keyword evidence="2" id="KW-1185">Reference proteome</keyword>
<organism evidence="1 2">
    <name type="scientific">Mycena sanguinolenta</name>
    <dbReference type="NCBI Taxonomy" id="230812"/>
    <lineage>
        <taxon>Eukaryota</taxon>
        <taxon>Fungi</taxon>
        <taxon>Dikarya</taxon>
        <taxon>Basidiomycota</taxon>
        <taxon>Agaricomycotina</taxon>
        <taxon>Agaricomycetes</taxon>
        <taxon>Agaricomycetidae</taxon>
        <taxon>Agaricales</taxon>
        <taxon>Marasmiineae</taxon>
        <taxon>Mycenaceae</taxon>
        <taxon>Mycena</taxon>
    </lineage>
</organism>
<dbReference type="InterPro" id="IPR036047">
    <property type="entry name" value="F-box-like_dom_sf"/>
</dbReference>
<proteinExistence type="predicted"/>
<reference evidence="1" key="1">
    <citation type="submission" date="2020-05" db="EMBL/GenBank/DDBJ databases">
        <title>Mycena genomes resolve the evolution of fungal bioluminescence.</title>
        <authorList>
            <person name="Tsai I.J."/>
        </authorList>
    </citation>
    <scope>NUCLEOTIDE SEQUENCE</scope>
    <source>
        <strain evidence="1">160909Yilan</strain>
    </source>
</reference>
<dbReference type="OrthoDB" id="2949637at2759"/>
<dbReference type="Proteomes" id="UP000623467">
    <property type="component" value="Unassembled WGS sequence"/>
</dbReference>
<evidence type="ECO:0000313" key="2">
    <source>
        <dbReference type="Proteomes" id="UP000623467"/>
    </source>
</evidence>
<name>A0A8H7CWV8_9AGAR</name>
<gene>
    <name evidence="1" type="ORF">MSAN_01518500</name>
</gene>
<comment type="caution">
    <text evidence="1">The sequence shown here is derived from an EMBL/GenBank/DDBJ whole genome shotgun (WGS) entry which is preliminary data.</text>
</comment>
<evidence type="ECO:0000313" key="1">
    <source>
        <dbReference type="EMBL" id="KAF7353305.1"/>
    </source>
</evidence>
<accession>A0A8H7CWV8</accession>
<sequence length="222" mass="25882">MSKSRDEVLSTPELVELTLSHLPIRDLLVTAPLVCQTWRAITLTPVLQRALFFEPDPSFRSERLRNPLLMEIFAPFFTPEARSHWDWPDAGAIKSMPWSKAPDAFNRPEASWRRMLVSQPLPQKLLVTEIYYRRGGARERRAVLDNQPLRMEPLYDITLPLVDRVASSFCVHWQQDVTLAVAYTQQRRWGSMRVLDMRFYSTLTTHKTNLEFGKWSLRSPTP</sequence>